<reference evidence="2" key="2">
    <citation type="journal article" date="2023" name="Int. J. Mol. Sci.">
        <title>De Novo Assembly and Annotation of 11 Diverse Shrub Willow (Salix) Genomes Reveals Novel Gene Organization in Sex-Linked Regions.</title>
        <authorList>
            <person name="Hyden B."/>
            <person name="Feng K."/>
            <person name="Yates T.B."/>
            <person name="Jawdy S."/>
            <person name="Cereghino C."/>
            <person name="Smart L.B."/>
            <person name="Muchero W."/>
        </authorList>
    </citation>
    <scope>NUCLEOTIDE SEQUENCE [LARGE SCALE GENOMIC DNA]</scope>
    <source>
        <tissue evidence="2">Shoot tip</tissue>
    </source>
</reference>
<proteinExistence type="predicted"/>
<protein>
    <submittedName>
        <fullName evidence="2">Uncharacterized protein</fullName>
    </submittedName>
</protein>
<feature type="compositionally biased region" description="Low complexity" evidence="1">
    <location>
        <begin position="72"/>
        <end position="87"/>
    </location>
</feature>
<sequence length="144" mass="15477">MVFSSCCRPDMVLLNPHPCSPSPLSFCPSPFSPAAAKFALTQSFRPRPQPSPFPAAPSSPCVLRPQRLARLSVSSSSDHQSSSSEDLSSAEESVEDDSSSSESESNFHHRKAVKPVVHPTEALSTLSQQLPALSAESDHCAWSR</sequence>
<accession>A0A9Q0NYK8</accession>
<feature type="compositionally biased region" description="Pro residues" evidence="1">
    <location>
        <begin position="47"/>
        <end position="57"/>
    </location>
</feature>
<reference evidence="2" key="1">
    <citation type="submission" date="2022-11" db="EMBL/GenBank/DDBJ databases">
        <authorList>
            <person name="Hyden B.L."/>
            <person name="Feng K."/>
            <person name="Yates T."/>
            <person name="Jawdy S."/>
            <person name="Smart L.B."/>
            <person name="Muchero W."/>
        </authorList>
    </citation>
    <scope>NUCLEOTIDE SEQUENCE</scope>
    <source>
        <tissue evidence="2">Shoot tip</tissue>
    </source>
</reference>
<feature type="compositionally biased region" description="Acidic residues" evidence="1">
    <location>
        <begin position="88"/>
        <end position="99"/>
    </location>
</feature>
<name>A0A9Q0NYK8_SALVM</name>
<comment type="caution">
    <text evidence="2">The sequence shown here is derived from an EMBL/GenBank/DDBJ whole genome shotgun (WGS) entry which is preliminary data.</text>
</comment>
<organism evidence="2 3">
    <name type="scientific">Salix viminalis</name>
    <name type="common">Common osier</name>
    <name type="synonym">Basket willow</name>
    <dbReference type="NCBI Taxonomy" id="40686"/>
    <lineage>
        <taxon>Eukaryota</taxon>
        <taxon>Viridiplantae</taxon>
        <taxon>Streptophyta</taxon>
        <taxon>Embryophyta</taxon>
        <taxon>Tracheophyta</taxon>
        <taxon>Spermatophyta</taxon>
        <taxon>Magnoliopsida</taxon>
        <taxon>eudicotyledons</taxon>
        <taxon>Gunneridae</taxon>
        <taxon>Pentapetalae</taxon>
        <taxon>rosids</taxon>
        <taxon>fabids</taxon>
        <taxon>Malpighiales</taxon>
        <taxon>Salicaceae</taxon>
        <taxon>Saliceae</taxon>
        <taxon>Salix</taxon>
    </lineage>
</organism>
<feature type="region of interest" description="Disordered" evidence="1">
    <location>
        <begin position="40"/>
        <end position="120"/>
    </location>
</feature>
<evidence type="ECO:0000313" key="3">
    <source>
        <dbReference type="Proteomes" id="UP001151529"/>
    </source>
</evidence>
<dbReference type="AlphaFoldDB" id="A0A9Q0NYK8"/>
<dbReference type="Proteomes" id="UP001151529">
    <property type="component" value="Chromosome 7"/>
</dbReference>
<evidence type="ECO:0000256" key="1">
    <source>
        <dbReference type="SAM" id="MobiDB-lite"/>
    </source>
</evidence>
<keyword evidence="3" id="KW-1185">Reference proteome</keyword>
<dbReference type="EMBL" id="JAPFFL010000014">
    <property type="protein sequence ID" value="KAJ6678328.1"/>
    <property type="molecule type" value="Genomic_DNA"/>
</dbReference>
<evidence type="ECO:0000313" key="2">
    <source>
        <dbReference type="EMBL" id="KAJ6678328.1"/>
    </source>
</evidence>
<gene>
    <name evidence="2" type="ORF">OIU85_008872</name>
</gene>